<dbReference type="GO" id="GO:0035438">
    <property type="term" value="F:cyclic-di-GMP binding"/>
    <property type="evidence" value="ECO:0007669"/>
    <property type="project" value="InterPro"/>
</dbReference>
<name>A0A7W6W9H7_9PROT</name>
<protein>
    <recommendedName>
        <fullName evidence="1">PilZ domain-containing protein</fullName>
    </recommendedName>
</protein>
<dbReference type="Proteomes" id="UP000554286">
    <property type="component" value="Unassembled WGS sequence"/>
</dbReference>
<dbReference type="Pfam" id="PF07238">
    <property type="entry name" value="PilZ"/>
    <property type="match status" value="1"/>
</dbReference>
<sequence length="138" mass="14927">MLKGARLVLGGGLSTLDCTIKDISATGARVRLADITRISGRLLLAMPDGEMLDAEVIRNVGMEVGLRFCGDTRPSFAPPPDPLEVVIEALDRLPLDELIGKLQSLPVIEDSEVTEAVASVTLSVDRLKKVLRAHIKEW</sequence>
<feature type="domain" description="PilZ" evidence="1">
    <location>
        <begin position="12"/>
        <end position="70"/>
    </location>
</feature>
<proteinExistence type="predicted"/>
<comment type="caution">
    <text evidence="2">The sequence shown here is derived from an EMBL/GenBank/DDBJ whole genome shotgun (WGS) entry which is preliminary data.</text>
</comment>
<reference evidence="2 3" key="1">
    <citation type="submission" date="2020-08" db="EMBL/GenBank/DDBJ databases">
        <title>Genome sequencing of Purple Non-Sulfur Bacteria from various extreme environments.</title>
        <authorList>
            <person name="Mayer M."/>
        </authorList>
    </citation>
    <scope>NUCLEOTIDE SEQUENCE [LARGE SCALE GENOMIC DNA]</scope>
    <source>
        <strain evidence="2 3">JA131</strain>
    </source>
</reference>
<gene>
    <name evidence="2" type="ORF">GGD89_001091</name>
</gene>
<keyword evidence="3" id="KW-1185">Reference proteome</keyword>
<evidence type="ECO:0000313" key="2">
    <source>
        <dbReference type="EMBL" id="MBB4265472.1"/>
    </source>
</evidence>
<organism evidence="2 3">
    <name type="scientific">Roseospira visakhapatnamensis</name>
    <dbReference type="NCBI Taxonomy" id="390880"/>
    <lineage>
        <taxon>Bacteria</taxon>
        <taxon>Pseudomonadati</taxon>
        <taxon>Pseudomonadota</taxon>
        <taxon>Alphaproteobacteria</taxon>
        <taxon>Rhodospirillales</taxon>
        <taxon>Rhodospirillaceae</taxon>
        <taxon>Roseospira</taxon>
    </lineage>
</organism>
<evidence type="ECO:0000259" key="1">
    <source>
        <dbReference type="Pfam" id="PF07238"/>
    </source>
</evidence>
<evidence type="ECO:0000313" key="3">
    <source>
        <dbReference type="Proteomes" id="UP000554286"/>
    </source>
</evidence>
<dbReference type="InterPro" id="IPR009875">
    <property type="entry name" value="PilZ_domain"/>
</dbReference>
<accession>A0A7W6W9H7</accession>
<dbReference type="AlphaFoldDB" id="A0A7W6W9H7"/>
<dbReference type="EMBL" id="JACIGK010000006">
    <property type="protein sequence ID" value="MBB4265472.1"/>
    <property type="molecule type" value="Genomic_DNA"/>
</dbReference>